<keyword evidence="4" id="KW-1185">Reference proteome</keyword>
<gene>
    <name evidence="1" type="primary">bstA</name>
    <name evidence="2" type="ORF">ASS94_04175</name>
    <name evidence="1" type="ORF">M4L89_11605</name>
</gene>
<dbReference type="AlphaFoldDB" id="A0A1E5TKU7"/>
<dbReference type="Gene3D" id="1.20.120.450">
    <property type="entry name" value="dinb family like domain"/>
    <property type="match status" value="1"/>
</dbReference>
<dbReference type="Proteomes" id="UP001152422">
    <property type="component" value="Unassembled WGS sequence"/>
</dbReference>
<dbReference type="EMBL" id="LNPX01000015">
    <property type="protein sequence ID" value="OEK58249.1"/>
    <property type="molecule type" value="Genomic_DNA"/>
</dbReference>
<evidence type="ECO:0000313" key="4">
    <source>
        <dbReference type="Proteomes" id="UP001152422"/>
    </source>
</evidence>
<dbReference type="GO" id="GO:0016740">
    <property type="term" value="F:transferase activity"/>
    <property type="evidence" value="ECO:0007669"/>
    <property type="project" value="UniProtKB-KW"/>
</dbReference>
<dbReference type="SUPFAM" id="SSF109854">
    <property type="entry name" value="DinB/YfiT-like putative metalloenzymes"/>
    <property type="match status" value="1"/>
</dbReference>
<protein>
    <submittedName>
        <fullName evidence="1">Bacillithiol transferase BstA</fullName>
    </submittedName>
    <submittedName>
        <fullName evidence="2">Damage-inducible protein DinB</fullName>
    </submittedName>
</protein>
<reference evidence="2" key="2">
    <citation type="submission" date="2015-11" db="EMBL/GenBank/DDBJ databases">
        <authorList>
            <person name="Wolfe B.E."/>
        </authorList>
    </citation>
    <scope>NUCLEOTIDE SEQUENCE</scope>
    <source>
        <strain evidence="2">738_7</strain>
    </source>
</reference>
<comment type="caution">
    <text evidence="1">The sequence shown here is derived from an EMBL/GenBank/DDBJ whole genome shotgun (WGS) entry which is preliminary data.</text>
</comment>
<proteinExistence type="predicted"/>
<dbReference type="Proteomes" id="UP000095464">
    <property type="component" value="Unassembled WGS sequence"/>
</dbReference>
<dbReference type="KEGG" id="seqo:SE1039_17240"/>
<evidence type="ECO:0000313" key="1">
    <source>
        <dbReference type="EMBL" id="MDG0846870.1"/>
    </source>
</evidence>
<keyword evidence="1" id="KW-0808">Transferase</keyword>
<organism evidence="1 4">
    <name type="scientific">Staphylococcus equorum</name>
    <dbReference type="NCBI Taxonomy" id="246432"/>
    <lineage>
        <taxon>Bacteria</taxon>
        <taxon>Bacillati</taxon>
        <taxon>Bacillota</taxon>
        <taxon>Bacilli</taxon>
        <taxon>Bacillales</taxon>
        <taxon>Staphylococcaceae</taxon>
        <taxon>Staphylococcus</taxon>
    </lineage>
</organism>
<reference evidence="1" key="3">
    <citation type="submission" date="2022-05" db="EMBL/GenBank/DDBJ databases">
        <title>Comparative genomics of Staphylococcus equorum isolates.</title>
        <authorList>
            <person name="Luelf R.H."/>
        </authorList>
    </citation>
    <scope>NUCLEOTIDE SEQUENCE</scope>
    <source>
        <strain evidence="1">TMW 2.2497</strain>
    </source>
</reference>
<dbReference type="GeneID" id="69845429"/>
<dbReference type="InterPro" id="IPR034660">
    <property type="entry name" value="DinB/YfiT-like"/>
</dbReference>
<dbReference type="RefSeq" id="WP_002507150.1">
    <property type="nucleotide sequence ID" value="NZ_CP013114.1"/>
</dbReference>
<dbReference type="EMBL" id="JAMBQA010000006">
    <property type="protein sequence ID" value="MDG0846870.1"/>
    <property type="molecule type" value="Genomic_DNA"/>
</dbReference>
<reference evidence="3" key="1">
    <citation type="submission" date="2015-11" db="EMBL/GenBank/DDBJ databases">
        <title>Genomic diversity of Staphylococcus saprophyticus strains from urinary tract infections, animal surfaces, and fermented foods.</title>
        <authorList>
            <person name="Wolfe B.E."/>
        </authorList>
    </citation>
    <scope>NUCLEOTIDE SEQUENCE [LARGE SCALE GENOMIC DNA]</scope>
    <source>
        <strain evidence="3">738_7</strain>
    </source>
</reference>
<name>A0A1E5TKU7_9STAP</name>
<evidence type="ECO:0000313" key="3">
    <source>
        <dbReference type="Proteomes" id="UP000095464"/>
    </source>
</evidence>
<sequence>MTKKSVYDVIDTGINYLISDYDKWNIESILDNESELFPNTLHWQYGHVLTIFESALSLSEQNEVDIQKYTRLFGYGSNPADWGDEDIPSVDEIIENLKTLPERAKKLTDQQLEVELTETIAGCSTLDELLILNAIHVPLHAGKIEEMARVLKQQR</sequence>
<accession>A0A1E5TKU7</accession>
<evidence type="ECO:0000313" key="2">
    <source>
        <dbReference type="EMBL" id="OEK58249.1"/>
    </source>
</evidence>